<feature type="compositionally biased region" description="Polar residues" evidence="1">
    <location>
        <begin position="139"/>
        <end position="150"/>
    </location>
</feature>
<dbReference type="Gramene" id="EME30639">
    <property type="protein sequence ID" value="EME30639"/>
    <property type="gene ID" value="Gasu_20980"/>
</dbReference>
<dbReference type="Proteomes" id="UP000030680">
    <property type="component" value="Unassembled WGS sequence"/>
</dbReference>
<dbReference type="RefSeq" id="XP_005707159.1">
    <property type="nucleotide sequence ID" value="XM_005707102.1"/>
</dbReference>
<proteinExistence type="predicted"/>
<evidence type="ECO:0000313" key="2">
    <source>
        <dbReference type="EMBL" id="EME30639.1"/>
    </source>
</evidence>
<dbReference type="GeneID" id="17089356"/>
<dbReference type="KEGG" id="gsl:Gasu_20980"/>
<evidence type="ECO:0000313" key="3">
    <source>
        <dbReference type="Proteomes" id="UP000030680"/>
    </source>
</evidence>
<name>M2Y482_GALSU</name>
<reference evidence="3" key="1">
    <citation type="journal article" date="2013" name="Science">
        <title>Gene transfer from bacteria and archaea facilitated evolution of an extremophilic eukaryote.</title>
        <authorList>
            <person name="Schonknecht G."/>
            <person name="Chen W.H."/>
            <person name="Ternes C.M."/>
            <person name="Barbier G.G."/>
            <person name="Shrestha R.P."/>
            <person name="Stanke M."/>
            <person name="Brautigam A."/>
            <person name="Baker B.J."/>
            <person name="Banfield J.F."/>
            <person name="Garavito R.M."/>
            <person name="Carr K."/>
            <person name="Wilkerson C."/>
            <person name="Rensing S.A."/>
            <person name="Gagneul D."/>
            <person name="Dickenson N.E."/>
            <person name="Oesterhelt C."/>
            <person name="Lercher M.J."/>
            <person name="Weber A.P."/>
        </authorList>
    </citation>
    <scope>NUCLEOTIDE SEQUENCE [LARGE SCALE GENOMIC DNA]</scope>
    <source>
        <strain evidence="3">074W</strain>
    </source>
</reference>
<organism evidence="2 3">
    <name type="scientific">Galdieria sulphuraria</name>
    <name type="common">Red alga</name>
    <dbReference type="NCBI Taxonomy" id="130081"/>
    <lineage>
        <taxon>Eukaryota</taxon>
        <taxon>Rhodophyta</taxon>
        <taxon>Bangiophyceae</taxon>
        <taxon>Galdieriales</taxon>
        <taxon>Galdieriaceae</taxon>
        <taxon>Galdieria</taxon>
    </lineage>
</organism>
<evidence type="ECO:0000256" key="1">
    <source>
        <dbReference type="SAM" id="MobiDB-lite"/>
    </source>
</evidence>
<sequence length="219" mass="24468">MEVTWLHNLGKLCNQIGQVLERHGQECLCHADNTSAKKGDWVAQADIDKEQSALEAQKSNFSNVGPSQSVPNSTMHEKEISMQNTGTHGTVPLATSVVQTTRSDVHEGKYLVDTESEATDNELWVSSQQSKQSNTTSTGESVRNSNTVKKTATRWRKGADDDRLIKIVENCVKNQTVTTEKAVIDKVVESLGNVHSFQQVRYHYRRLHKENRLPLEAPV</sequence>
<gene>
    <name evidence="2" type="ORF">Gasu_20980</name>
</gene>
<dbReference type="OrthoDB" id="10436415at2759"/>
<accession>M2Y482</accession>
<dbReference type="AlphaFoldDB" id="M2Y482"/>
<keyword evidence="3" id="KW-1185">Reference proteome</keyword>
<protein>
    <recommendedName>
        <fullName evidence="4">Myb-like domain-containing protein</fullName>
    </recommendedName>
</protein>
<feature type="region of interest" description="Disordered" evidence="1">
    <location>
        <begin position="117"/>
        <end position="153"/>
    </location>
</feature>
<dbReference type="EMBL" id="KB454498">
    <property type="protein sequence ID" value="EME30639.1"/>
    <property type="molecule type" value="Genomic_DNA"/>
</dbReference>
<evidence type="ECO:0008006" key="4">
    <source>
        <dbReference type="Google" id="ProtNLM"/>
    </source>
</evidence>
<feature type="compositionally biased region" description="Low complexity" evidence="1">
    <location>
        <begin position="126"/>
        <end position="138"/>
    </location>
</feature>